<evidence type="ECO:0008006" key="3">
    <source>
        <dbReference type="Google" id="ProtNLM"/>
    </source>
</evidence>
<accession>A0ABP0CKT9</accession>
<name>A0ABP0CKT9_9PEZI</name>
<protein>
    <recommendedName>
        <fullName evidence="3">F-box domain-containing protein</fullName>
    </recommendedName>
</protein>
<comment type="caution">
    <text evidence="1">The sequence shown here is derived from an EMBL/GenBank/DDBJ whole genome shotgun (WGS) entry which is preliminary data.</text>
</comment>
<proteinExistence type="predicted"/>
<keyword evidence="2" id="KW-1185">Reference proteome</keyword>
<organism evidence="1 2">
    <name type="scientific">Sporothrix eucalyptigena</name>
    <dbReference type="NCBI Taxonomy" id="1812306"/>
    <lineage>
        <taxon>Eukaryota</taxon>
        <taxon>Fungi</taxon>
        <taxon>Dikarya</taxon>
        <taxon>Ascomycota</taxon>
        <taxon>Pezizomycotina</taxon>
        <taxon>Sordariomycetes</taxon>
        <taxon>Sordariomycetidae</taxon>
        <taxon>Ophiostomatales</taxon>
        <taxon>Ophiostomataceae</taxon>
        <taxon>Sporothrix</taxon>
    </lineage>
</organism>
<sequence>MDCDPQKRTLLDLPIEVVEQIVRELCIHCQHDNIRLDGPQHGLQRSEPVVCLGRDAFEEGRQGRAALARLARTCKALRRIVQPVLFHFFHTGNMPRSLEEVPSGDAYLGILWDAGVKWDDLSFAPGRAEDDMLLPFLRTLLDRPDLAQHVRALALYHARPTRADPDKDTDSGLLARILALVLQQRIAVRVDAEDDYCYGLMDVVLALTRNVEQVLLGDLVESKEIQGWSDGESDDETAEAWKRRNAALQEPMLPRLRFAAFVGVPKKVSKEFVGLDYHPFVMASVLRRAPNLATLVAHDTGNKEQMMYMHAFRYWTVPPMQHLRTLTLTGVGPELLKRLVATFPALEDLSYWTDEDSRDNFGRRPEWTMLREDHMEALYPSLRRLCYSFVDHHYLTEAWAHRAATIDESHAQWLSWNAPHRANWADLYVSFRGFQKLAILAVEHVWLNCKTGCVIQRSFSGNRTQHARDCLRDTPREDAEDDLLPARPLLDALPASLQILHLGFVINWVDLYQDLELLAKGAGTKTPLLRVIRADCVVPPPQNEVDDLTMLLAAVGIAFTVGATSRGNHIRGMLDDAPGHPHGERVSQFSYTLADVDEPK</sequence>
<evidence type="ECO:0000313" key="1">
    <source>
        <dbReference type="EMBL" id="CAK7232496.1"/>
    </source>
</evidence>
<dbReference type="Proteomes" id="UP001642482">
    <property type="component" value="Unassembled WGS sequence"/>
</dbReference>
<gene>
    <name evidence="1" type="ORF">SEUCBS140593_008280</name>
</gene>
<evidence type="ECO:0000313" key="2">
    <source>
        <dbReference type="Proteomes" id="UP001642482"/>
    </source>
</evidence>
<reference evidence="1 2" key="1">
    <citation type="submission" date="2024-01" db="EMBL/GenBank/DDBJ databases">
        <authorList>
            <person name="Allen C."/>
            <person name="Tagirdzhanova G."/>
        </authorList>
    </citation>
    <scope>NUCLEOTIDE SEQUENCE [LARGE SCALE GENOMIC DNA]</scope>
</reference>
<dbReference type="EMBL" id="CAWUHD010000112">
    <property type="protein sequence ID" value="CAK7232496.1"/>
    <property type="molecule type" value="Genomic_DNA"/>
</dbReference>